<evidence type="ECO:0000313" key="2">
    <source>
        <dbReference type="EMBL" id="MDN3708628.1"/>
    </source>
</evidence>
<dbReference type="InterPro" id="IPR058087">
    <property type="entry name" value="XAC2610_dom"/>
</dbReference>
<comment type="caution">
    <text evidence="2">The sequence shown here is derived from an EMBL/GenBank/DDBJ whole genome shotgun (WGS) entry which is preliminary data.</text>
</comment>
<name>A0ABT8CVU4_9FLAO</name>
<gene>
    <name evidence="2" type="ORF">QW060_16115</name>
</gene>
<organism evidence="2 3">
    <name type="scientific">Paenimyroides ceti</name>
    <dbReference type="NCBI Taxonomy" id="395087"/>
    <lineage>
        <taxon>Bacteria</taxon>
        <taxon>Pseudomonadati</taxon>
        <taxon>Bacteroidota</taxon>
        <taxon>Flavobacteriia</taxon>
        <taxon>Flavobacteriales</taxon>
        <taxon>Flavobacteriaceae</taxon>
        <taxon>Paenimyroides</taxon>
    </lineage>
</organism>
<accession>A0ABT8CVU4</accession>
<keyword evidence="1" id="KW-0732">Signal</keyword>
<evidence type="ECO:0000256" key="1">
    <source>
        <dbReference type="SAM" id="SignalP"/>
    </source>
</evidence>
<evidence type="ECO:0008006" key="4">
    <source>
        <dbReference type="Google" id="ProtNLM"/>
    </source>
</evidence>
<feature type="chain" id="PRO_5046981520" description="SH3 domain-containing protein" evidence="1">
    <location>
        <begin position="20"/>
        <end position="596"/>
    </location>
</feature>
<dbReference type="NCBIfam" id="NF047539">
    <property type="entry name" value="XAC2610_fam"/>
    <property type="match status" value="1"/>
</dbReference>
<reference evidence="3" key="1">
    <citation type="journal article" date="2019" name="Int. J. Syst. Evol. Microbiol.">
        <title>The Global Catalogue of Microorganisms (GCM) 10K type strain sequencing project: providing services to taxonomists for standard genome sequencing and annotation.</title>
        <authorList>
            <consortium name="The Broad Institute Genomics Platform"/>
            <consortium name="The Broad Institute Genome Sequencing Center for Infectious Disease"/>
            <person name="Wu L."/>
            <person name="Ma J."/>
        </authorList>
    </citation>
    <scope>NUCLEOTIDE SEQUENCE [LARGE SCALE GENOMIC DNA]</scope>
    <source>
        <strain evidence="3">CECT 7184</strain>
    </source>
</reference>
<dbReference type="RefSeq" id="WP_290364484.1">
    <property type="nucleotide sequence ID" value="NZ_JAUFQU010000001.1"/>
</dbReference>
<sequence length="596" mass="68988">MQSIGSFLLLLLVSTATNAQTKGIYILNQPSAYLSRIDLSALENYYSNTSKISVQSIPLSSVTANDTRYAIIAEKKEKEIKTIQVYYLNQNDFNPDQTFDPYNKPITFQTDSLQNVFTFLNYGDYYRYSFYEDEFVVQKNLVSNLNSYYDSITNQYLYTNDLKIEASGFYKYDGNRSYISIQQNTNVDRIHLYKNPDEQAEVIDAFYLNEAVFIRKDSANGSWLKADKILLQDVPYDGLRKFLEGPKKYSQLITTTGWIKSTDFYDGKWIAQKEETPDYRLEIYADDADNESEGALYAIRIIDKKSGKIHQVIHPDFFESTIDGASTLNFIDVNFDGYPDIQTPIATMGSVNYVRNYYVYNPKSHLFEFDALLSDLSQIEIDVKNQQIKSYSRGGAGMYQSQIYQYVNGKLTLSEETNFNYGWGYFPSKETTFCGKTKSKTIVSYYLTITSDTPVYTEPGKNGKRIAVPIKGEVEMMTTEDNGMYYQIENEEHHLKGWVEKKLFFDGIWNDYALEKDTGISVKTCVSTESDEVIAVEIQHKNFHQILGPFSYPHQQFRIRFSDRNKTITIFDSTYPESKLRLIYNKKKKIYEYATD</sequence>
<dbReference type="Proteomes" id="UP001242368">
    <property type="component" value="Unassembled WGS sequence"/>
</dbReference>
<evidence type="ECO:0000313" key="3">
    <source>
        <dbReference type="Proteomes" id="UP001242368"/>
    </source>
</evidence>
<dbReference type="EMBL" id="JAUFQU010000001">
    <property type="protein sequence ID" value="MDN3708628.1"/>
    <property type="molecule type" value="Genomic_DNA"/>
</dbReference>
<feature type="signal peptide" evidence="1">
    <location>
        <begin position="1"/>
        <end position="19"/>
    </location>
</feature>
<protein>
    <recommendedName>
        <fullName evidence="4">SH3 domain-containing protein</fullName>
    </recommendedName>
</protein>
<proteinExistence type="predicted"/>
<keyword evidence="3" id="KW-1185">Reference proteome</keyword>